<sequence>MVTPIRRMSPATSGHQLIPELLPNHRLNSPGVVHAYLPGGGATAGVSNQQPAVRPKLTNQSTGVHDQQLQYRTPAPQPHDGGVDAQHTTGPPILSSCGDHYAAPPLTGMHVTATSLPPQPPTGNKIMQQPAAPSTYPHPTGIYQPASQDRAGYGSLPLCPKPPCIHGPAVHGVMLVEDCIRDMQYVLEAIEFPPHLRFSTVVHHLSGEARKLVLNLPLYDQTPEMAFEELRAEHGDTQSSLDPLPDFYEWSQRPGESACSYAILLEANLKVVEDSQRGGKPFPDRDCKLTRQFLRGLDKEVYMRIAPLKPRFLSFQELQAELRDMSKDTKKFQSLHKLKRAHTQIQTAPASSPMVKMETELSELTELVKKLVKKLVLRQAEHMDKLTYLES</sequence>
<comment type="caution">
    <text evidence="2">The sequence shown here is derived from an EMBL/GenBank/DDBJ whole genome shotgun (WGS) entry which is preliminary data.</text>
</comment>
<feature type="region of interest" description="Disordered" evidence="1">
    <location>
        <begin position="71"/>
        <end position="149"/>
    </location>
</feature>
<reference evidence="2 3" key="1">
    <citation type="submission" date="2021-06" db="EMBL/GenBank/DDBJ databases">
        <authorList>
            <person name="Palmer J.M."/>
        </authorList>
    </citation>
    <scope>NUCLEOTIDE SEQUENCE [LARGE SCALE GENOMIC DNA]</scope>
    <source>
        <strain evidence="2 3">GA_2019</strain>
        <tissue evidence="2">Muscle</tissue>
    </source>
</reference>
<dbReference type="Proteomes" id="UP001476798">
    <property type="component" value="Unassembled WGS sequence"/>
</dbReference>
<dbReference type="EMBL" id="JAHRIO010067652">
    <property type="protein sequence ID" value="MEQ2180250.1"/>
    <property type="molecule type" value="Genomic_DNA"/>
</dbReference>
<accession>A0ABV0P9X9</accession>
<proteinExistence type="predicted"/>
<protein>
    <submittedName>
        <fullName evidence="2">Uncharacterized protein</fullName>
    </submittedName>
</protein>
<organism evidence="2 3">
    <name type="scientific">Goodea atripinnis</name>
    <dbReference type="NCBI Taxonomy" id="208336"/>
    <lineage>
        <taxon>Eukaryota</taxon>
        <taxon>Metazoa</taxon>
        <taxon>Chordata</taxon>
        <taxon>Craniata</taxon>
        <taxon>Vertebrata</taxon>
        <taxon>Euteleostomi</taxon>
        <taxon>Actinopterygii</taxon>
        <taxon>Neopterygii</taxon>
        <taxon>Teleostei</taxon>
        <taxon>Neoteleostei</taxon>
        <taxon>Acanthomorphata</taxon>
        <taxon>Ovalentaria</taxon>
        <taxon>Atherinomorphae</taxon>
        <taxon>Cyprinodontiformes</taxon>
        <taxon>Goodeidae</taxon>
        <taxon>Goodea</taxon>
    </lineage>
</organism>
<evidence type="ECO:0000256" key="1">
    <source>
        <dbReference type="SAM" id="MobiDB-lite"/>
    </source>
</evidence>
<evidence type="ECO:0000313" key="3">
    <source>
        <dbReference type="Proteomes" id="UP001476798"/>
    </source>
</evidence>
<gene>
    <name evidence="2" type="ORF">GOODEAATRI_033929</name>
</gene>
<name>A0ABV0P9X9_9TELE</name>
<keyword evidence="3" id="KW-1185">Reference proteome</keyword>
<evidence type="ECO:0000313" key="2">
    <source>
        <dbReference type="EMBL" id="MEQ2180250.1"/>
    </source>
</evidence>